<comment type="caution">
    <text evidence="1">The sequence shown here is derived from an EMBL/GenBank/DDBJ whole genome shotgun (WGS) entry which is preliminary data.</text>
</comment>
<dbReference type="AlphaFoldDB" id="A0A1Y3PJ34"/>
<organism evidence="1 2">
    <name type="scientific">Bacillus thermozeamaize</name>
    <dbReference type="NCBI Taxonomy" id="230954"/>
    <lineage>
        <taxon>Bacteria</taxon>
        <taxon>Bacillati</taxon>
        <taxon>Bacillota</taxon>
        <taxon>Bacilli</taxon>
        <taxon>Bacillales</taxon>
        <taxon>Bacillaceae</taxon>
        <taxon>Bacillus</taxon>
    </lineage>
</organism>
<proteinExistence type="predicted"/>
<dbReference type="Proteomes" id="UP000196475">
    <property type="component" value="Unassembled WGS sequence"/>
</dbReference>
<evidence type="ECO:0000313" key="2">
    <source>
        <dbReference type="Proteomes" id="UP000196475"/>
    </source>
</evidence>
<dbReference type="InterPro" id="IPR009078">
    <property type="entry name" value="Ferritin-like_SF"/>
</dbReference>
<dbReference type="SUPFAM" id="SSF47240">
    <property type="entry name" value="Ferritin-like"/>
    <property type="match status" value="1"/>
</dbReference>
<sequence length="68" mass="7997">MDVLTQVELHQLEELLRSEHAAAAKFRMYADYSSDQGVKKLCEQLADRHREHFIALMRQLPKSDTRIQ</sequence>
<gene>
    <name evidence="1" type="ORF">BAA01_04580</name>
</gene>
<protein>
    <submittedName>
        <fullName evidence="1">Uncharacterized protein</fullName>
    </submittedName>
</protein>
<accession>A0A1Y3PJ34</accession>
<reference evidence="2" key="1">
    <citation type="submission" date="2016-06" db="EMBL/GenBank/DDBJ databases">
        <authorList>
            <person name="Nascimento L."/>
            <person name="Pereira R.V."/>
            <person name="Martins L.F."/>
            <person name="Quaggio R.B."/>
            <person name="Silva A.M."/>
            <person name="Setubal J.C."/>
        </authorList>
    </citation>
    <scope>NUCLEOTIDE SEQUENCE [LARGE SCALE GENOMIC DNA]</scope>
</reference>
<dbReference type="InterPro" id="IPR012347">
    <property type="entry name" value="Ferritin-like"/>
</dbReference>
<dbReference type="Gene3D" id="1.20.1260.10">
    <property type="match status" value="1"/>
</dbReference>
<evidence type="ECO:0000313" key="1">
    <source>
        <dbReference type="EMBL" id="OUM84319.1"/>
    </source>
</evidence>
<dbReference type="EMBL" id="LZRT01000134">
    <property type="protein sequence ID" value="OUM84319.1"/>
    <property type="molecule type" value="Genomic_DNA"/>
</dbReference>
<name>A0A1Y3PJ34_9BACI</name>